<keyword evidence="3" id="KW-1003">Cell membrane</keyword>
<evidence type="ECO:0000256" key="5">
    <source>
        <dbReference type="ARBA" id="ARBA00022856"/>
    </source>
</evidence>
<proteinExistence type="inferred from homology"/>
<evidence type="ECO:0000256" key="3">
    <source>
        <dbReference type="ARBA" id="ARBA00022475"/>
    </source>
</evidence>
<feature type="transmembrane region" description="Helical" evidence="10">
    <location>
        <begin position="67"/>
        <end position="88"/>
    </location>
</feature>
<evidence type="ECO:0000256" key="8">
    <source>
        <dbReference type="RuleBase" id="RU003755"/>
    </source>
</evidence>
<feature type="transmembrane region" description="Helical" evidence="10">
    <location>
        <begin position="456"/>
        <end position="477"/>
    </location>
</feature>
<gene>
    <name evidence="11" type="ORF">ACFOOT_06045</name>
</gene>
<feature type="transmembrane region" description="Helical" evidence="10">
    <location>
        <begin position="303"/>
        <end position="325"/>
    </location>
</feature>
<feature type="transmembrane region" description="Helical" evidence="10">
    <location>
        <begin position="337"/>
        <end position="365"/>
    </location>
</feature>
<dbReference type="Proteomes" id="UP001595683">
    <property type="component" value="Unassembled WGS sequence"/>
</dbReference>
<reference evidence="12" key="1">
    <citation type="journal article" date="2019" name="Int. J. Syst. Evol. Microbiol.">
        <title>The Global Catalogue of Microorganisms (GCM) 10K type strain sequencing project: providing services to taxonomists for standard genome sequencing and annotation.</title>
        <authorList>
            <consortium name="The Broad Institute Genomics Platform"/>
            <consortium name="The Broad Institute Genome Sequencing Center for Infectious Disease"/>
            <person name="Wu L."/>
            <person name="Ma J."/>
        </authorList>
    </citation>
    <scope>NUCLEOTIDE SEQUENCE [LARGE SCALE GENOMIC DNA]</scope>
    <source>
        <strain evidence="12">KCTC 42224</strain>
    </source>
</reference>
<dbReference type="Pfam" id="PF00854">
    <property type="entry name" value="PTR2"/>
    <property type="match status" value="2"/>
</dbReference>
<dbReference type="NCBIfam" id="TIGR00924">
    <property type="entry name" value="yjdL_sub1_fam"/>
    <property type="match status" value="1"/>
</dbReference>
<evidence type="ECO:0000256" key="4">
    <source>
        <dbReference type="ARBA" id="ARBA00022692"/>
    </source>
</evidence>
<evidence type="ECO:0000256" key="2">
    <source>
        <dbReference type="ARBA" id="ARBA00022448"/>
    </source>
</evidence>
<dbReference type="InterPro" id="IPR036259">
    <property type="entry name" value="MFS_trans_sf"/>
</dbReference>
<protein>
    <submittedName>
        <fullName evidence="11">Peptide MFS transporter</fullName>
    </submittedName>
</protein>
<dbReference type="InterPro" id="IPR050171">
    <property type="entry name" value="MFS_Transporters"/>
</dbReference>
<name>A0ABV7V3Z5_9SPHN</name>
<feature type="region of interest" description="Disordered" evidence="9">
    <location>
        <begin position="1"/>
        <end position="23"/>
    </location>
</feature>
<evidence type="ECO:0000313" key="11">
    <source>
        <dbReference type="EMBL" id="MFC3670978.1"/>
    </source>
</evidence>
<evidence type="ECO:0000256" key="1">
    <source>
        <dbReference type="ARBA" id="ARBA00004651"/>
    </source>
</evidence>
<feature type="transmembrane region" description="Helical" evidence="10">
    <location>
        <begin position="569"/>
        <end position="592"/>
    </location>
</feature>
<dbReference type="PANTHER" id="PTHR23517">
    <property type="entry name" value="RESISTANCE PROTEIN MDTM, PUTATIVE-RELATED-RELATED"/>
    <property type="match status" value="1"/>
</dbReference>
<sequence length="600" mass="64388">MTEATTPPSSPPPSGHAHSDTGWFGHPRQLARLFTTEMWERFGFYGMRALLTLYLTKHFLFSDSTTNGLYGGFAALVYLTPLVGGLIADRVLGSKRSVKYGAIMMSLGYFVLCFGGETAKPHAEIAGQRYEVVAENTVDRPTASGQEKRYVVIGGDKLQIKGNADGSVALLAADGHVARTVPGDQFATGGTRSSFYVLLMLLGLSLVAVGNGFFKPNLATVVGELYAPGDRRRDAGFTIFYMGINLGSLFSQILCPWLADAVGWWAGFALAAIGMAVAWMLIQFDGGRLSGYGEPPARSGRDLAPFIYIGGVVAVGAVILLFQNLLDARPVAAGSSLLAYVLALPLLGKILFASFLIGVPVILVYAWRTGNRMEFEMMVAAMVLTTFNTVFWTLFEQAGSSLTLFADRNTDLSVFGLFSISAGQTQFFNALFIVTLAPLMTILWTKLAARGLEPSIPVKFGVALAGVGAGFLFLVWGTRFAGPDFKVSVWWLAGLYLIHSVAELCISPVGMSMITKLSLARIVGLMMGVWYLSIAMAQYVGGIVAQVASVETVGGEVTNLKLSLDTYTSVFNVIGWFAVGIGVILLLLSGVLRKLMHGVR</sequence>
<keyword evidence="7 10" id="KW-0472">Membrane</keyword>
<feature type="transmembrane region" description="Helical" evidence="10">
    <location>
        <begin position="377"/>
        <end position="395"/>
    </location>
</feature>
<keyword evidence="4 8" id="KW-0812">Transmembrane</keyword>
<organism evidence="11 12">
    <name type="scientific">Novosphingobium pokkalii</name>
    <dbReference type="NCBI Taxonomy" id="1770194"/>
    <lineage>
        <taxon>Bacteria</taxon>
        <taxon>Pseudomonadati</taxon>
        <taxon>Pseudomonadota</taxon>
        <taxon>Alphaproteobacteria</taxon>
        <taxon>Sphingomonadales</taxon>
        <taxon>Sphingomonadaceae</taxon>
        <taxon>Novosphingobium</taxon>
    </lineage>
</organism>
<dbReference type="InterPro" id="IPR018456">
    <property type="entry name" value="PTR2_symporter_CS"/>
</dbReference>
<dbReference type="Gene3D" id="1.20.1250.20">
    <property type="entry name" value="MFS general substrate transporter like domains"/>
    <property type="match status" value="2"/>
</dbReference>
<feature type="transmembrane region" description="Helical" evidence="10">
    <location>
        <begin position="235"/>
        <end position="259"/>
    </location>
</feature>
<keyword evidence="5" id="KW-0571">Peptide transport</keyword>
<comment type="caution">
    <text evidence="11">The sequence shown here is derived from an EMBL/GenBank/DDBJ whole genome shotgun (WGS) entry which is preliminary data.</text>
</comment>
<evidence type="ECO:0000256" key="6">
    <source>
        <dbReference type="ARBA" id="ARBA00022989"/>
    </source>
</evidence>
<keyword evidence="5" id="KW-0653">Protein transport</keyword>
<evidence type="ECO:0000313" key="12">
    <source>
        <dbReference type="Proteomes" id="UP001595683"/>
    </source>
</evidence>
<dbReference type="RefSeq" id="WP_191322783.1">
    <property type="nucleotide sequence ID" value="NZ_BMZP01000002.1"/>
</dbReference>
<dbReference type="SUPFAM" id="SSF103473">
    <property type="entry name" value="MFS general substrate transporter"/>
    <property type="match status" value="1"/>
</dbReference>
<dbReference type="InterPro" id="IPR005279">
    <property type="entry name" value="Dipep/tripep_permease"/>
</dbReference>
<dbReference type="PROSITE" id="PS01023">
    <property type="entry name" value="PTR2_2"/>
    <property type="match status" value="1"/>
</dbReference>
<feature type="transmembrane region" description="Helical" evidence="10">
    <location>
        <begin position="415"/>
        <end position="444"/>
    </location>
</feature>
<keyword evidence="6 10" id="KW-1133">Transmembrane helix</keyword>
<dbReference type="EMBL" id="JBHRYE010000010">
    <property type="protein sequence ID" value="MFC3670978.1"/>
    <property type="molecule type" value="Genomic_DNA"/>
</dbReference>
<feature type="transmembrane region" description="Helical" evidence="10">
    <location>
        <begin position="265"/>
        <end position="282"/>
    </location>
</feature>
<evidence type="ECO:0000256" key="10">
    <source>
        <dbReference type="SAM" id="Phobius"/>
    </source>
</evidence>
<feature type="transmembrane region" description="Helical" evidence="10">
    <location>
        <begin position="100"/>
        <end position="119"/>
    </location>
</feature>
<keyword evidence="2 8" id="KW-0813">Transport</keyword>
<feature type="transmembrane region" description="Helical" evidence="10">
    <location>
        <begin position="195"/>
        <end position="214"/>
    </location>
</feature>
<dbReference type="InterPro" id="IPR000109">
    <property type="entry name" value="POT_fam"/>
</dbReference>
<evidence type="ECO:0000256" key="7">
    <source>
        <dbReference type="ARBA" id="ARBA00023136"/>
    </source>
</evidence>
<comment type="subcellular location">
    <subcellularLocation>
        <location evidence="1">Cell membrane</location>
        <topology evidence="1">Multi-pass membrane protein</topology>
    </subcellularLocation>
    <subcellularLocation>
        <location evidence="8">Membrane</location>
        <topology evidence="8">Multi-pass membrane protein</topology>
    </subcellularLocation>
</comment>
<comment type="similarity">
    <text evidence="8">Belongs to the major facilitator superfamily. Proton-dependent oligopeptide transporter (POT/PTR) (TC 2.A.17) family.</text>
</comment>
<feature type="transmembrane region" description="Helical" evidence="10">
    <location>
        <begin position="522"/>
        <end position="549"/>
    </location>
</feature>
<dbReference type="CDD" id="cd17346">
    <property type="entry name" value="MFS_DtpA_like"/>
    <property type="match status" value="1"/>
</dbReference>
<dbReference type="PANTHER" id="PTHR23517:SF15">
    <property type="entry name" value="PROTON-DEPENDENT OLIGOPEPTIDE FAMILY TRANSPORT PROTEIN"/>
    <property type="match status" value="1"/>
</dbReference>
<evidence type="ECO:0000256" key="9">
    <source>
        <dbReference type="SAM" id="MobiDB-lite"/>
    </source>
</evidence>
<accession>A0ABV7V3Z5</accession>
<keyword evidence="12" id="KW-1185">Reference proteome</keyword>
<feature type="transmembrane region" description="Helical" evidence="10">
    <location>
        <begin position="489"/>
        <end position="510"/>
    </location>
</feature>